<dbReference type="InterPro" id="IPR050471">
    <property type="entry name" value="AB_hydrolase"/>
</dbReference>
<dbReference type="Gene3D" id="3.40.50.1820">
    <property type="entry name" value="alpha/beta hydrolase"/>
    <property type="match status" value="1"/>
</dbReference>
<dbReference type="Pfam" id="PF12697">
    <property type="entry name" value="Abhydrolase_6"/>
    <property type="match status" value="1"/>
</dbReference>
<name>A0A6J6Z9B4_9ZZZZ</name>
<evidence type="ECO:0000313" key="3">
    <source>
        <dbReference type="EMBL" id="CAB4816993.1"/>
    </source>
</evidence>
<dbReference type="EMBL" id="CAEZYR010000077">
    <property type="protein sequence ID" value="CAB4754593.1"/>
    <property type="molecule type" value="Genomic_DNA"/>
</dbReference>
<accession>A0A6J6Z9B4</accession>
<dbReference type="PANTHER" id="PTHR43433:SF5">
    <property type="entry name" value="AB HYDROLASE-1 DOMAIN-CONTAINING PROTEIN"/>
    <property type="match status" value="1"/>
</dbReference>
<dbReference type="EMBL" id="CAFABA010000011">
    <property type="protein sequence ID" value="CAB4816993.1"/>
    <property type="molecule type" value="Genomic_DNA"/>
</dbReference>
<dbReference type="GO" id="GO:0046503">
    <property type="term" value="P:glycerolipid catabolic process"/>
    <property type="evidence" value="ECO:0007669"/>
    <property type="project" value="TreeGrafter"/>
</dbReference>
<sequence>MPFAAVRDIEIYYEIHGSGPLVLSISGSGNDLRSNPLRSEGALEQHFTTLVYDQRGLGQTSKPDEPYTMADYADDAAALLDAVGWSSAHVVGLSFGGMVAQRLAIDHPARVERLVMGCTSAGGVGGSSFDLRLNDTLEPDARRRASLELLDSRCDFTVDPPVIAPGLESLVALFTRLVAADPDDPARAMGMRRQLDARADHDASPDLGRIVSPTLVIGGRFDRQAPLANSEYLAARIRGARLLVADGGHAFMLQDPAAWPIIVAFLNAS</sequence>
<gene>
    <name evidence="2" type="ORF">UFOPK2754_02011</name>
    <name evidence="3" type="ORF">UFOPK3139_00433</name>
    <name evidence="4" type="ORF">UFOPK3543_00365</name>
    <name evidence="5" type="ORF">UFOPK3967_02384</name>
</gene>
<evidence type="ECO:0000259" key="1">
    <source>
        <dbReference type="Pfam" id="PF12697"/>
    </source>
</evidence>
<dbReference type="EMBL" id="CAFBMH010000007">
    <property type="protein sequence ID" value="CAB4892348.1"/>
    <property type="molecule type" value="Genomic_DNA"/>
</dbReference>
<feature type="domain" description="AB hydrolase-1" evidence="1">
    <location>
        <begin position="35"/>
        <end position="258"/>
    </location>
</feature>
<dbReference type="PANTHER" id="PTHR43433">
    <property type="entry name" value="HYDROLASE, ALPHA/BETA FOLD FAMILY PROTEIN"/>
    <property type="match status" value="1"/>
</dbReference>
<evidence type="ECO:0000313" key="5">
    <source>
        <dbReference type="EMBL" id="CAB5013826.1"/>
    </source>
</evidence>
<dbReference type="InterPro" id="IPR000073">
    <property type="entry name" value="AB_hydrolase_1"/>
</dbReference>
<dbReference type="EMBL" id="CAFBOS010000178">
    <property type="protein sequence ID" value="CAB5013826.1"/>
    <property type="molecule type" value="Genomic_DNA"/>
</dbReference>
<reference evidence="3" key="1">
    <citation type="submission" date="2020-05" db="EMBL/GenBank/DDBJ databases">
        <authorList>
            <person name="Chiriac C."/>
            <person name="Salcher M."/>
            <person name="Ghai R."/>
            <person name="Kavagutti S V."/>
        </authorList>
    </citation>
    <scope>NUCLEOTIDE SEQUENCE</scope>
</reference>
<protein>
    <submittedName>
        <fullName evidence="3">Unannotated protein</fullName>
    </submittedName>
</protein>
<evidence type="ECO:0000313" key="2">
    <source>
        <dbReference type="EMBL" id="CAB4754593.1"/>
    </source>
</evidence>
<dbReference type="InterPro" id="IPR029058">
    <property type="entry name" value="AB_hydrolase_fold"/>
</dbReference>
<dbReference type="GO" id="GO:0004806">
    <property type="term" value="F:triacylglycerol lipase activity"/>
    <property type="evidence" value="ECO:0007669"/>
    <property type="project" value="TreeGrafter"/>
</dbReference>
<dbReference type="AlphaFoldDB" id="A0A6J6Z9B4"/>
<dbReference type="PRINTS" id="PR00111">
    <property type="entry name" value="ABHYDROLASE"/>
</dbReference>
<proteinExistence type="predicted"/>
<evidence type="ECO:0000313" key="4">
    <source>
        <dbReference type="EMBL" id="CAB4892348.1"/>
    </source>
</evidence>
<dbReference type="SUPFAM" id="SSF53474">
    <property type="entry name" value="alpha/beta-Hydrolases"/>
    <property type="match status" value="1"/>
</dbReference>
<organism evidence="3">
    <name type="scientific">freshwater metagenome</name>
    <dbReference type="NCBI Taxonomy" id="449393"/>
    <lineage>
        <taxon>unclassified sequences</taxon>
        <taxon>metagenomes</taxon>
        <taxon>ecological metagenomes</taxon>
    </lineage>
</organism>